<name>A0A1J7IFX2_LUPAN</name>
<dbReference type="Gramene" id="OIW17561">
    <property type="protein sequence ID" value="OIW17561"/>
    <property type="gene ID" value="TanjilG_08839"/>
</dbReference>
<gene>
    <name evidence="1" type="ORF">TanjilG_08839</name>
</gene>
<dbReference type="AlphaFoldDB" id="A0A1J7IFX2"/>
<dbReference type="PANTHER" id="PTHR37708:SF2">
    <property type="entry name" value="HOMEOBOX HOX-B3-LIKE PROTEIN"/>
    <property type="match status" value="1"/>
</dbReference>
<organism evidence="1 2">
    <name type="scientific">Lupinus angustifolius</name>
    <name type="common">Narrow-leaved blue lupine</name>
    <dbReference type="NCBI Taxonomy" id="3871"/>
    <lineage>
        <taxon>Eukaryota</taxon>
        <taxon>Viridiplantae</taxon>
        <taxon>Streptophyta</taxon>
        <taxon>Embryophyta</taxon>
        <taxon>Tracheophyta</taxon>
        <taxon>Spermatophyta</taxon>
        <taxon>Magnoliopsida</taxon>
        <taxon>eudicotyledons</taxon>
        <taxon>Gunneridae</taxon>
        <taxon>Pentapetalae</taxon>
        <taxon>rosids</taxon>
        <taxon>fabids</taxon>
        <taxon>Fabales</taxon>
        <taxon>Fabaceae</taxon>
        <taxon>Papilionoideae</taxon>
        <taxon>50 kb inversion clade</taxon>
        <taxon>genistoids sensu lato</taxon>
        <taxon>core genistoids</taxon>
        <taxon>Genisteae</taxon>
        <taxon>Lupinus</taxon>
    </lineage>
</organism>
<dbReference type="EMBL" id="CM007362">
    <property type="protein sequence ID" value="OIW17561.1"/>
    <property type="molecule type" value="Genomic_DNA"/>
</dbReference>
<evidence type="ECO:0000313" key="1">
    <source>
        <dbReference type="EMBL" id="OIW17561.1"/>
    </source>
</evidence>
<evidence type="ECO:0000313" key="2">
    <source>
        <dbReference type="Proteomes" id="UP000188354"/>
    </source>
</evidence>
<protein>
    <submittedName>
        <fullName evidence="1">Uncharacterized protein</fullName>
    </submittedName>
</protein>
<keyword evidence="2" id="KW-1185">Reference proteome</keyword>
<dbReference type="PANTHER" id="PTHR37708">
    <property type="entry name" value="HOMEOBOX HOX-B3-LIKE PROTEIN"/>
    <property type="match status" value="1"/>
</dbReference>
<sequence>MERGPRYKAYSVVRDKKLRMKYQSQHDKMFEPKVPTPPRKQVRCQVGMQDFNAILKKDNRNAVVNMLPSVIARKSYASIHELKCFSKDIEIRVGGRSSSVLHKTVFGCRHF</sequence>
<proteinExistence type="predicted"/>
<accession>A0A1J7IFX2</accession>
<dbReference type="Proteomes" id="UP000188354">
    <property type="component" value="Chromosome LG02"/>
</dbReference>
<reference evidence="1 2" key="1">
    <citation type="journal article" date="2017" name="Plant Biotechnol. J.">
        <title>A comprehensive draft genome sequence for lupin (Lupinus angustifolius), an emerging health food: insights into plant-microbe interactions and legume evolution.</title>
        <authorList>
            <person name="Hane J.K."/>
            <person name="Ming Y."/>
            <person name="Kamphuis L.G."/>
            <person name="Nelson M.N."/>
            <person name="Garg G."/>
            <person name="Atkins C.A."/>
            <person name="Bayer P.E."/>
            <person name="Bravo A."/>
            <person name="Bringans S."/>
            <person name="Cannon S."/>
            <person name="Edwards D."/>
            <person name="Foley R."/>
            <person name="Gao L.L."/>
            <person name="Harrison M.J."/>
            <person name="Huang W."/>
            <person name="Hurgobin B."/>
            <person name="Li S."/>
            <person name="Liu C.W."/>
            <person name="McGrath A."/>
            <person name="Morahan G."/>
            <person name="Murray J."/>
            <person name="Weller J."/>
            <person name="Jian J."/>
            <person name="Singh K.B."/>
        </authorList>
    </citation>
    <scope>NUCLEOTIDE SEQUENCE [LARGE SCALE GENOMIC DNA]</scope>
    <source>
        <strain evidence="2">cv. Tanjil</strain>
        <tissue evidence="1">Whole plant</tissue>
    </source>
</reference>